<dbReference type="PANTHER" id="PTHR34308">
    <property type="entry name" value="COBALAMIN BIOSYNTHESIS PROTEIN CBIB"/>
    <property type="match status" value="1"/>
</dbReference>
<dbReference type="KEGG" id="amt:Amet_3615"/>
<dbReference type="GO" id="GO:0048472">
    <property type="term" value="F:threonine-phosphate decarboxylase activity"/>
    <property type="evidence" value="ECO:0007669"/>
    <property type="project" value="InterPro"/>
</dbReference>
<dbReference type="Proteomes" id="UP000001572">
    <property type="component" value="Chromosome"/>
</dbReference>
<evidence type="ECO:0000313" key="10">
    <source>
        <dbReference type="EMBL" id="ABR49737.1"/>
    </source>
</evidence>
<dbReference type="NCBIfam" id="TIGR00380">
    <property type="entry name" value="cobal_cbiB"/>
    <property type="match status" value="1"/>
</dbReference>
<dbReference type="Pfam" id="PF03186">
    <property type="entry name" value="CobD_Cbib"/>
    <property type="match status" value="1"/>
</dbReference>
<organism evidence="10 11">
    <name type="scientific">Alkaliphilus metalliredigens (strain QYMF)</name>
    <dbReference type="NCBI Taxonomy" id="293826"/>
    <lineage>
        <taxon>Bacteria</taxon>
        <taxon>Bacillati</taxon>
        <taxon>Bacillota</taxon>
        <taxon>Clostridia</taxon>
        <taxon>Peptostreptococcales</taxon>
        <taxon>Natronincolaceae</taxon>
        <taxon>Alkaliphilus</taxon>
    </lineage>
</organism>
<dbReference type="GO" id="GO:0005886">
    <property type="term" value="C:plasma membrane"/>
    <property type="evidence" value="ECO:0007669"/>
    <property type="project" value="UniProtKB-SubCell"/>
</dbReference>
<keyword evidence="4 9" id="KW-1003">Cell membrane</keyword>
<dbReference type="STRING" id="293826.Amet_3615"/>
<comment type="function">
    <text evidence="9">Converts cobyric acid to cobinamide by the addition of aminopropanol on the F carboxylic group.</text>
</comment>
<keyword evidence="7 9" id="KW-1133">Transmembrane helix</keyword>
<evidence type="ECO:0000256" key="9">
    <source>
        <dbReference type="HAMAP-Rule" id="MF_00024"/>
    </source>
</evidence>
<dbReference type="HAMAP" id="MF_00024">
    <property type="entry name" value="CobD_CbiB"/>
    <property type="match status" value="1"/>
</dbReference>
<comment type="pathway">
    <text evidence="2 9">Cofactor biosynthesis; adenosylcobalamin biosynthesis.</text>
</comment>
<dbReference type="PANTHER" id="PTHR34308:SF1">
    <property type="entry name" value="COBALAMIN BIOSYNTHESIS PROTEIN CBIB"/>
    <property type="match status" value="1"/>
</dbReference>
<comment type="similarity">
    <text evidence="3 9">Belongs to the CobD/CbiB family.</text>
</comment>
<dbReference type="AlphaFoldDB" id="A6TU69"/>
<evidence type="ECO:0000256" key="5">
    <source>
        <dbReference type="ARBA" id="ARBA00022573"/>
    </source>
</evidence>
<dbReference type="RefSeq" id="WP_012064697.1">
    <property type="nucleotide sequence ID" value="NC_009633.1"/>
</dbReference>
<dbReference type="GO" id="GO:0009236">
    <property type="term" value="P:cobalamin biosynthetic process"/>
    <property type="evidence" value="ECO:0007669"/>
    <property type="project" value="UniProtKB-UniRule"/>
</dbReference>
<evidence type="ECO:0000256" key="8">
    <source>
        <dbReference type="ARBA" id="ARBA00023136"/>
    </source>
</evidence>
<feature type="transmembrane region" description="Helical" evidence="9">
    <location>
        <begin position="287"/>
        <end position="312"/>
    </location>
</feature>
<proteinExistence type="inferred from homology"/>
<comment type="caution">
    <text evidence="9">Lacks conserved residue(s) required for the propagation of feature annotation.</text>
</comment>
<evidence type="ECO:0000256" key="3">
    <source>
        <dbReference type="ARBA" id="ARBA00006263"/>
    </source>
</evidence>
<evidence type="ECO:0000256" key="4">
    <source>
        <dbReference type="ARBA" id="ARBA00022475"/>
    </source>
</evidence>
<keyword evidence="5 9" id="KW-0169">Cobalamin biosynthesis</keyword>
<dbReference type="EMBL" id="CP000724">
    <property type="protein sequence ID" value="ABR49737.1"/>
    <property type="molecule type" value="Genomic_DNA"/>
</dbReference>
<dbReference type="eggNOG" id="COG1270">
    <property type="taxonomic scope" value="Bacteria"/>
</dbReference>
<evidence type="ECO:0000256" key="7">
    <source>
        <dbReference type="ARBA" id="ARBA00022989"/>
    </source>
</evidence>
<dbReference type="GO" id="GO:0015420">
    <property type="term" value="F:ABC-type vitamin B12 transporter activity"/>
    <property type="evidence" value="ECO:0007669"/>
    <property type="project" value="UniProtKB-UniRule"/>
</dbReference>
<feature type="transmembrane region" description="Helical" evidence="9">
    <location>
        <begin position="48"/>
        <end position="66"/>
    </location>
</feature>
<evidence type="ECO:0000256" key="2">
    <source>
        <dbReference type="ARBA" id="ARBA00004953"/>
    </source>
</evidence>
<sequence length="314" mass="34641">MILMSAFIIDLIIGDPQWFPHPVRLMGKLILFLEKQCLNKKNKKASQLIAGAFVAFIVIALSYILTSRLIYIGYRIHPIIGGSVSIFLAYTVLATKSLDVETRKVYQALKEGNLSLARRNLSYLVSRQTDELEEIEIARGAVETIAENISDGIVAPMFYLFIGGVPLAMAYKAVNTLDSMIGYRNEKYEYFGKVAARVDDVANYVPARLAVMFISMAALPMGKDFKRGVQTALQDGNKHSSPNAGYPEAAMAGVLGIQLGGMSYYFGKLVEKPTLGQEVEKLNQKHILHTIHMMYAASTVAVVFFSILSIGLRG</sequence>
<dbReference type="HOGENOM" id="CLU_054212_0_0_9"/>
<evidence type="ECO:0000313" key="11">
    <source>
        <dbReference type="Proteomes" id="UP000001572"/>
    </source>
</evidence>
<evidence type="ECO:0000256" key="6">
    <source>
        <dbReference type="ARBA" id="ARBA00022692"/>
    </source>
</evidence>
<keyword evidence="11" id="KW-1185">Reference proteome</keyword>
<dbReference type="OrthoDB" id="9811967at2"/>
<protein>
    <recommendedName>
        <fullName evidence="9">Cobalamin biosynthesis protein CobD</fullName>
    </recommendedName>
</protein>
<dbReference type="InterPro" id="IPR004485">
    <property type="entry name" value="Cobalamin_biosynth_CobD/CbiB"/>
</dbReference>
<keyword evidence="8 9" id="KW-0472">Membrane</keyword>
<reference evidence="11" key="1">
    <citation type="journal article" date="2016" name="Genome Announc.">
        <title>Complete genome sequence of Alkaliphilus metalliredigens strain QYMF, an alkaliphilic and metal-reducing bacterium isolated from borax-contaminated leachate ponds.</title>
        <authorList>
            <person name="Hwang C."/>
            <person name="Copeland A."/>
            <person name="Lucas S."/>
            <person name="Lapidus A."/>
            <person name="Barry K."/>
            <person name="Detter J.C."/>
            <person name="Glavina Del Rio T."/>
            <person name="Hammon N."/>
            <person name="Israni S."/>
            <person name="Dalin E."/>
            <person name="Tice H."/>
            <person name="Pitluck S."/>
            <person name="Chertkov O."/>
            <person name="Brettin T."/>
            <person name="Bruce D."/>
            <person name="Han C."/>
            <person name="Schmutz J."/>
            <person name="Larimer F."/>
            <person name="Land M.L."/>
            <person name="Hauser L."/>
            <person name="Kyrpides N."/>
            <person name="Mikhailova N."/>
            <person name="Ye Q."/>
            <person name="Zhou J."/>
            <person name="Richardson P."/>
            <person name="Fields M.W."/>
        </authorList>
    </citation>
    <scope>NUCLEOTIDE SEQUENCE [LARGE SCALE GENOMIC DNA]</scope>
    <source>
        <strain evidence="11">QYMF</strain>
    </source>
</reference>
<feature type="transmembrane region" description="Helical" evidence="9">
    <location>
        <begin position="72"/>
        <end position="93"/>
    </location>
</feature>
<name>A6TU69_ALKMQ</name>
<comment type="subcellular location">
    <subcellularLocation>
        <location evidence="1 9">Cell membrane</location>
        <topology evidence="1 9">Multi-pass membrane protein</topology>
    </subcellularLocation>
</comment>
<dbReference type="UniPathway" id="UPA00148"/>
<evidence type="ECO:0000256" key="1">
    <source>
        <dbReference type="ARBA" id="ARBA00004651"/>
    </source>
</evidence>
<keyword evidence="6 9" id="KW-0812">Transmembrane</keyword>
<feature type="transmembrane region" description="Helical" evidence="9">
    <location>
        <begin position="249"/>
        <end position="267"/>
    </location>
</feature>
<accession>A6TU69</accession>
<gene>
    <name evidence="9" type="primary">cobD</name>
    <name evidence="10" type="ordered locus">Amet_3615</name>
</gene>